<dbReference type="EMBL" id="BKZW01000007">
    <property type="protein sequence ID" value="GER92271.1"/>
    <property type="molecule type" value="Genomic_DNA"/>
</dbReference>
<gene>
    <name evidence="1" type="ORF">KDW_64330</name>
</gene>
<comment type="caution">
    <text evidence="1">The sequence shown here is derived from an EMBL/GenBank/DDBJ whole genome shotgun (WGS) entry which is preliminary data.</text>
</comment>
<dbReference type="Proteomes" id="UP000326912">
    <property type="component" value="Unassembled WGS sequence"/>
</dbReference>
<reference evidence="1 2" key="1">
    <citation type="submission" date="2019-10" db="EMBL/GenBank/DDBJ databases">
        <title>Dictyobacter vulcani sp. nov., within the class Ktedonobacteria, isolated from soil of volcanic Mt. Zao.</title>
        <authorList>
            <person name="Zheng Y."/>
            <person name="Wang C.M."/>
            <person name="Sakai Y."/>
            <person name="Abe K."/>
            <person name="Yokota A."/>
            <person name="Yabe S."/>
        </authorList>
    </citation>
    <scope>NUCLEOTIDE SEQUENCE [LARGE SCALE GENOMIC DNA]</scope>
    <source>
        <strain evidence="1 2">W12</strain>
    </source>
</reference>
<organism evidence="1 2">
    <name type="scientific">Dictyobacter vulcani</name>
    <dbReference type="NCBI Taxonomy" id="2607529"/>
    <lineage>
        <taxon>Bacteria</taxon>
        <taxon>Bacillati</taxon>
        <taxon>Chloroflexota</taxon>
        <taxon>Ktedonobacteria</taxon>
        <taxon>Ktedonobacterales</taxon>
        <taxon>Dictyobacteraceae</taxon>
        <taxon>Dictyobacter</taxon>
    </lineage>
</organism>
<dbReference type="AlphaFoldDB" id="A0A5J4L0H3"/>
<keyword evidence="2" id="KW-1185">Reference proteome</keyword>
<sequence length="115" mass="12975">MHIAIEAGAHKLLYELLLLLTRWREAQALLTQMLAGTAQHLATVDLTLLDHGRDFGVLIVKDIAQQKHRSLQRSQFLQHDQERIGERLVLDHALEEFGIAVVGERSWTTLSKSSG</sequence>
<accession>A0A5J4L0H3</accession>
<proteinExistence type="predicted"/>
<name>A0A5J4L0H3_9CHLR</name>
<evidence type="ECO:0000313" key="1">
    <source>
        <dbReference type="EMBL" id="GER92271.1"/>
    </source>
</evidence>
<protein>
    <submittedName>
        <fullName evidence="1">Uncharacterized protein</fullName>
    </submittedName>
</protein>
<evidence type="ECO:0000313" key="2">
    <source>
        <dbReference type="Proteomes" id="UP000326912"/>
    </source>
</evidence>